<reference evidence="1 2" key="1">
    <citation type="submission" date="2018-01" db="EMBL/GenBank/DDBJ databases">
        <authorList>
            <person name="Clerissi C."/>
        </authorList>
    </citation>
    <scope>NUCLEOTIDE SEQUENCE [LARGE SCALE GENOMIC DNA]</scope>
    <source>
        <strain evidence="1">Cupriavidus oxalaticus LMG 2235</strain>
    </source>
</reference>
<name>A0A976GAB5_9BURK</name>
<dbReference type="Proteomes" id="UP000256862">
    <property type="component" value="Chromosome CO2235"/>
</dbReference>
<dbReference type="EMBL" id="OGUS01000124">
    <property type="protein sequence ID" value="SPC14804.1"/>
    <property type="molecule type" value="Genomic_DNA"/>
</dbReference>
<dbReference type="AlphaFoldDB" id="A0A976GAB5"/>
<comment type="caution">
    <text evidence="1">The sequence shown here is derived from an EMBL/GenBank/DDBJ whole genome shotgun (WGS) entry which is preliminary data.</text>
</comment>
<sequence length="92" mass="10233">MRTRKGRAMVVLVWIWALVLMIGSLPGSMQSASTKPSLQTNYYIENLIIYTYVLGQIYSTFEDKFLTCRFAGGARKQKAAAEIPLRPCPGSG</sequence>
<proteinExistence type="predicted"/>
<evidence type="ECO:0000313" key="1">
    <source>
        <dbReference type="EMBL" id="SPC14804.1"/>
    </source>
</evidence>
<organism evidence="1 2">
    <name type="scientific">Cupriavidus oxalaticus</name>
    <dbReference type="NCBI Taxonomy" id="96344"/>
    <lineage>
        <taxon>Bacteria</taxon>
        <taxon>Pseudomonadati</taxon>
        <taxon>Pseudomonadota</taxon>
        <taxon>Betaproteobacteria</taxon>
        <taxon>Burkholderiales</taxon>
        <taxon>Burkholderiaceae</taxon>
        <taxon>Cupriavidus</taxon>
    </lineage>
</organism>
<accession>A0A976GAB5</accession>
<gene>
    <name evidence="1" type="ORF">CO2235_230007</name>
</gene>
<evidence type="ECO:0000313" key="2">
    <source>
        <dbReference type="Proteomes" id="UP000256862"/>
    </source>
</evidence>
<protein>
    <submittedName>
        <fullName evidence="1">Uncharacterized protein</fullName>
    </submittedName>
</protein>